<dbReference type="Proteomes" id="UP001157134">
    <property type="component" value="Unassembled WGS sequence"/>
</dbReference>
<dbReference type="Pfam" id="PF00582">
    <property type="entry name" value="Usp"/>
    <property type="match status" value="1"/>
</dbReference>
<dbReference type="EMBL" id="BSSV01000002">
    <property type="protein sequence ID" value="GLX84861.1"/>
    <property type="molecule type" value="Genomic_DNA"/>
</dbReference>
<accession>A0ABQ6HEE7</accession>
<keyword evidence="4" id="KW-1185">Reference proteome</keyword>
<reference evidence="3 4" key="1">
    <citation type="submission" date="2023-03" db="EMBL/GenBank/DDBJ databases">
        <title>Thalassotalea loyana LMG 22536T draft genome sequence.</title>
        <authorList>
            <person name="Sawabe T."/>
        </authorList>
    </citation>
    <scope>NUCLEOTIDE SEQUENCE [LARGE SCALE GENOMIC DNA]</scope>
    <source>
        <strain evidence="3 4">LMG 22536</strain>
    </source>
</reference>
<dbReference type="InterPro" id="IPR014729">
    <property type="entry name" value="Rossmann-like_a/b/a_fold"/>
</dbReference>
<sequence length="146" mass="16387">MMKKPLYIVGVDGSEWSNRAVMRAINLAKQTNAQVELISVIEFGKIQPILMEGTEPYIIDKGNEQDETLKKIITPLLEKYKETGVEISYQLLWGDPVDVLHECAKHEQANMLFMGRRGRSRFVDLLLGSVANKIAHKAGIPVVLVP</sequence>
<protein>
    <recommendedName>
        <fullName evidence="2">UspA domain-containing protein</fullName>
    </recommendedName>
</protein>
<proteinExistence type="inferred from homology"/>
<feature type="domain" description="UspA" evidence="2">
    <location>
        <begin position="8"/>
        <end position="146"/>
    </location>
</feature>
<dbReference type="PRINTS" id="PR01438">
    <property type="entry name" value="UNVRSLSTRESS"/>
</dbReference>
<dbReference type="CDD" id="cd00293">
    <property type="entry name" value="USP-like"/>
    <property type="match status" value="1"/>
</dbReference>
<dbReference type="PANTHER" id="PTHR46268">
    <property type="entry name" value="STRESS RESPONSE PROTEIN NHAX"/>
    <property type="match status" value="1"/>
</dbReference>
<evidence type="ECO:0000313" key="3">
    <source>
        <dbReference type="EMBL" id="GLX84861.1"/>
    </source>
</evidence>
<dbReference type="SUPFAM" id="SSF52402">
    <property type="entry name" value="Adenine nucleotide alpha hydrolases-like"/>
    <property type="match status" value="1"/>
</dbReference>
<dbReference type="InterPro" id="IPR006016">
    <property type="entry name" value="UspA"/>
</dbReference>
<dbReference type="Gene3D" id="3.40.50.620">
    <property type="entry name" value="HUPs"/>
    <property type="match status" value="1"/>
</dbReference>
<dbReference type="RefSeq" id="WP_284296551.1">
    <property type="nucleotide sequence ID" value="NZ_BSSV01000002.1"/>
</dbReference>
<evidence type="ECO:0000256" key="1">
    <source>
        <dbReference type="ARBA" id="ARBA00008791"/>
    </source>
</evidence>
<dbReference type="InterPro" id="IPR006015">
    <property type="entry name" value="Universal_stress_UspA"/>
</dbReference>
<comment type="similarity">
    <text evidence="1">Belongs to the universal stress protein A family.</text>
</comment>
<gene>
    <name evidence="3" type="ORF">tloyanaT_11130</name>
</gene>
<evidence type="ECO:0000259" key="2">
    <source>
        <dbReference type="Pfam" id="PF00582"/>
    </source>
</evidence>
<evidence type="ECO:0000313" key="4">
    <source>
        <dbReference type="Proteomes" id="UP001157134"/>
    </source>
</evidence>
<comment type="caution">
    <text evidence="3">The sequence shown here is derived from an EMBL/GenBank/DDBJ whole genome shotgun (WGS) entry which is preliminary data.</text>
</comment>
<dbReference type="PANTHER" id="PTHR46268:SF6">
    <property type="entry name" value="UNIVERSAL STRESS PROTEIN UP12"/>
    <property type="match status" value="1"/>
</dbReference>
<organism evidence="3 4">
    <name type="scientific">Thalassotalea loyana</name>
    <dbReference type="NCBI Taxonomy" id="280483"/>
    <lineage>
        <taxon>Bacteria</taxon>
        <taxon>Pseudomonadati</taxon>
        <taxon>Pseudomonadota</taxon>
        <taxon>Gammaproteobacteria</taxon>
        <taxon>Alteromonadales</taxon>
        <taxon>Colwelliaceae</taxon>
        <taxon>Thalassotalea</taxon>
    </lineage>
</organism>
<name>A0ABQ6HEE7_9GAMM</name>